<name>A0A1G2PKP5_9BACT</name>
<dbReference type="EMBL" id="MHSS01000002">
    <property type="protein sequence ID" value="OHA48894.1"/>
    <property type="molecule type" value="Genomic_DNA"/>
</dbReference>
<dbReference type="SUPFAM" id="SSF54593">
    <property type="entry name" value="Glyoxalase/Bleomycin resistance protein/Dihydroxybiphenyl dioxygenase"/>
    <property type="match status" value="1"/>
</dbReference>
<dbReference type="Gene3D" id="3.10.180.10">
    <property type="entry name" value="2,3-Dihydroxybiphenyl 1,2-Dioxygenase, domain 1"/>
    <property type="match status" value="1"/>
</dbReference>
<accession>A0A1G2PKP5</accession>
<dbReference type="InterPro" id="IPR029068">
    <property type="entry name" value="Glyas_Bleomycin-R_OHBP_Dase"/>
</dbReference>
<protein>
    <recommendedName>
        <fullName evidence="3">VOC domain-containing protein</fullName>
    </recommendedName>
</protein>
<comment type="caution">
    <text evidence="1">The sequence shown here is derived from an EMBL/GenBank/DDBJ whole genome shotgun (WGS) entry which is preliminary data.</text>
</comment>
<dbReference type="Proteomes" id="UP000177629">
    <property type="component" value="Unassembled WGS sequence"/>
</dbReference>
<evidence type="ECO:0000313" key="2">
    <source>
        <dbReference type="Proteomes" id="UP000177629"/>
    </source>
</evidence>
<organism evidence="1 2">
    <name type="scientific">Candidatus Terrybacteria bacterium RIFCSPHIGHO2_01_FULL_48_17</name>
    <dbReference type="NCBI Taxonomy" id="1802362"/>
    <lineage>
        <taxon>Bacteria</taxon>
        <taxon>Candidatus Terryibacteriota</taxon>
    </lineage>
</organism>
<evidence type="ECO:0000313" key="1">
    <source>
        <dbReference type="EMBL" id="OHA48894.1"/>
    </source>
</evidence>
<dbReference type="AlphaFoldDB" id="A0A1G2PKP5"/>
<dbReference type="STRING" id="1802362.A2806_04335"/>
<proteinExistence type="predicted"/>
<sequence length="147" mass="17712">MERKKMPNYKILRLDHYGVGLPNEEELEACREFYRQLGFEVFAKDLDDGNRKVIWFAAPDGREFHIFVDLRAALPKEPGIVHGCWEVNDIGAAWETWQDLWRNGWSYNGKTYRMTKQPYKDSKLPGRKDRFHAWDPWFIHTEWYENE</sequence>
<evidence type="ECO:0008006" key="3">
    <source>
        <dbReference type="Google" id="ProtNLM"/>
    </source>
</evidence>
<gene>
    <name evidence="1" type="ORF">A2806_04335</name>
</gene>
<reference evidence="1 2" key="1">
    <citation type="journal article" date="2016" name="Nat. Commun.">
        <title>Thousands of microbial genomes shed light on interconnected biogeochemical processes in an aquifer system.</title>
        <authorList>
            <person name="Anantharaman K."/>
            <person name="Brown C.T."/>
            <person name="Hug L.A."/>
            <person name="Sharon I."/>
            <person name="Castelle C.J."/>
            <person name="Probst A.J."/>
            <person name="Thomas B.C."/>
            <person name="Singh A."/>
            <person name="Wilkins M.J."/>
            <person name="Karaoz U."/>
            <person name="Brodie E.L."/>
            <person name="Williams K.H."/>
            <person name="Hubbard S.S."/>
            <person name="Banfield J.F."/>
        </authorList>
    </citation>
    <scope>NUCLEOTIDE SEQUENCE [LARGE SCALE GENOMIC DNA]</scope>
</reference>